<comment type="caution">
    <text evidence="2">The sequence shown here is derived from an EMBL/GenBank/DDBJ whole genome shotgun (WGS) entry which is preliminary data.</text>
</comment>
<name>A0A8J4WQ19_CLAMG</name>
<proteinExistence type="predicted"/>
<keyword evidence="2" id="KW-0378">Hydrolase</keyword>
<dbReference type="InterPro" id="IPR044925">
    <property type="entry name" value="His-Me_finger_sf"/>
</dbReference>
<keyword evidence="2" id="KW-0540">Nuclease</keyword>
<dbReference type="PANTHER" id="PTHR21472:SF26">
    <property type="entry name" value="ENDONUCLEASE DOMAIN CONTAINING 1"/>
    <property type="match status" value="1"/>
</dbReference>
<dbReference type="EMBL" id="QNUK01001137">
    <property type="protein sequence ID" value="KAF5887033.1"/>
    <property type="molecule type" value="Genomic_DNA"/>
</dbReference>
<protein>
    <submittedName>
        <fullName evidence="2">Endonuclease domain-containing 1 protein-like</fullName>
    </submittedName>
</protein>
<dbReference type="Gene3D" id="3.40.570.10">
    <property type="entry name" value="Extracellular Endonuclease, subunit A"/>
    <property type="match status" value="2"/>
</dbReference>
<dbReference type="InterPro" id="IPR039015">
    <property type="entry name" value="ENDOD1"/>
</dbReference>
<dbReference type="Proteomes" id="UP000727407">
    <property type="component" value="Unassembled WGS sequence"/>
</dbReference>
<dbReference type="SUPFAM" id="SSF54060">
    <property type="entry name" value="His-Me finger endonucleases"/>
    <property type="match status" value="1"/>
</dbReference>
<dbReference type="AlphaFoldDB" id="A0A8J4WQ19"/>
<evidence type="ECO:0000313" key="2">
    <source>
        <dbReference type="EMBL" id="KAF5887033.1"/>
    </source>
</evidence>
<keyword evidence="1" id="KW-1133">Transmembrane helix</keyword>
<sequence length="206" mass="24408">MICQRWNDIYRFATLYDTVRRIPVYSAYTFSQPEKTIRTKKWKIEPQLENIDGEREMKVSPKEAGNIIHQAVSSDYANSGYTRDFCSPHTRPLCIRMNLVTLVLLLSALFSLTLMEVVNNFDKSKCAEFFIRSPNKKTIITPTVFKGYQYKMICQRWKNKYQFATLFDTERRIPVYSAYKFFGQKETMNLSLSENIRTEEWKNEPQ</sequence>
<evidence type="ECO:0000313" key="3">
    <source>
        <dbReference type="Proteomes" id="UP000727407"/>
    </source>
</evidence>
<dbReference type="PANTHER" id="PTHR21472">
    <property type="entry name" value="ENDONUCLEASE DOMAIN-CONTAINING 1 PROTEIN ENDOD1"/>
    <property type="match status" value="1"/>
</dbReference>
<dbReference type="InterPro" id="IPR044929">
    <property type="entry name" value="DNA/RNA_non-sp_Endonuclease_sf"/>
</dbReference>
<dbReference type="OrthoDB" id="8572289at2759"/>
<keyword evidence="1" id="KW-0812">Transmembrane</keyword>
<reference evidence="2" key="1">
    <citation type="submission" date="2020-07" db="EMBL/GenBank/DDBJ databases">
        <title>Clarias magur genome sequencing, assembly and annotation.</title>
        <authorList>
            <person name="Kushwaha B."/>
            <person name="Kumar R."/>
            <person name="Das P."/>
            <person name="Joshi C.G."/>
            <person name="Kumar D."/>
            <person name="Nagpure N.S."/>
            <person name="Pandey M."/>
            <person name="Agarwal S."/>
            <person name="Srivastava S."/>
            <person name="Singh M."/>
            <person name="Sahoo L."/>
            <person name="Jayasankar P."/>
            <person name="Meher P.K."/>
            <person name="Koringa P.G."/>
            <person name="Iquebal M.A."/>
            <person name="Das S.P."/>
            <person name="Bit A."/>
            <person name="Patnaik S."/>
            <person name="Patel N."/>
            <person name="Shah T.M."/>
            <person name="Hinsu A."/>
            <person name="Jena J.K."/>
        </authorList>
    </citation>
    <scope>NUCLEOTIDE SEQUENCE</scope>
    <source>
        <strain evidence="2">CIFAMagur01</strain>
        <tissue evidence="2">Testis</tissue>
    </source>
</reference>
<keyword evidence="1" id="KW-0472">Membrane</keyword>
<evidence type="ECO:0000256" key="1">
    <source>
        <dbReference type="SAM" id="Phobius"/>
    </source>
</evidence>
<feature type="non-terminal residue" evidence="2">
    <location>
        <position position="206"/>
    </location>
</feature>
<organism evidence="2 3">
    <name type="scientific">Clarias magur</name>
    <name type="common">Asian catfish</name>
    <name type="synonym">Macropteronotus magur</name>
    <dbReference type="NCBI Taxonomy" id="1594786"/>
    <lineage>
        <taxon>Eukaryota</taxon>
        <taxon>Metazoa</taxon>
        <taxon>Chordata</taxon>
        <taxon>Craniata</taxon>
        <taxon>Vertebrata</taxon>
        <taxon>Euteleostomi</taxon>
        <taxon>Actinopterygii</taxon>
        <taxon>Neopterygii</taxon>
        <taxon>Teleostei</taxon>
        <taxon>Ostariophysi</taxon>
        <taxon>Siluriformes</taxon>
        <taxon>Clariidae</taxon>
        <taxon>Clarias</taxon>
    </lineage>
</organism>
<keyword evidence="3" id="KW-1185">Reference proteome</keyword>
<dbReference type="GO" id="GO:0004519">
    <property type="term" value="F:endonuclease activity"/>
    <property type="evidence" value="ECO:0007669"/>
    <property type="project" value="UniProtKB-KW"/>
</dbReference>
<keyword evidence="2" id="KW-0255">Endonuclease</keyword>
<gene>
    <name evidence="2" type="ORF">DAT39_022380</name>
</gene>
<accession>A0A8J4WQ19</accession>
<feature type="transmembrane region" description="Helical" evidence="1">
    <location>
        <begin position="99"/>
        <end position="118"/>
    </location>
</feature>